<dbReference type="EnsemblPlants" id="AUR62039161-RA">
    <property type="protein sequence ID" value="AUR62039161-RA:cds"/>
    <property type="gene ID" value="AUR62039161"/>
</dbReference>
<feature type="region of interest" description="Disordered" evidence="1">
    <location>
        <begin position="1"/>
        <end position="36"/>
    </location>
</feature>
<name>A0A803N208_CHEQI</name>
<dbReference type="PANTHER" id="PTHR23272">
    <property type="entry name" value="BED FINGER-RELATED"/>
    <property type="match status" value="1"/>
</dbReference>
<dbReference type="Pfam" id="PF14372">
    <property type="entry name" value="hAT-like_RNase-H"/>
    <property type="match status" value="1"/>
</dbReference>
<dbReference type="InterPro" id="IPR025525">
    <property type="entry name" value="hAT-like_transposase_RNase-H"/>
</dbReference>
<dbReference type="Proteomes" id="UP000596660">
    <property type="component" value="Unplaced"/>
</dbReference>
<organism evidence="3 4">
    <name type="scientific">Chenopodium quinoa</name>
    <name type="common">Quinoa</name>
    <dbReference type="NCBI Taxonomy" id="63459"/>
    <lineage>
        <taxon>Eukaryota</taxon>
        <taxon>Viridiplantae</taxon>
        <taxon>Streptophyta</taxon>
        <taxon>Embryophyta</taxon>
        <taxon>Tracheophyta</taxon>
        <taxon>Spermatophyta</taxon>
        <taxon>Magnoliopsida</taxon>
        <taxon>eudicotyledons</taxon>
        <taxon>Gunneridae</taxon>
        <taxon>Pentapetalae</taxon>
        <taxon>Caryophyllales</taxon>
        <taxon>Chenopodiaceae</taxon>
        <taxon>Chenopodioideae</taxon>
        <taxon>Atripliceae</taxon>
        <taxon>Chenopodium</taxon>
    </lineage>
</organism>
<keyword evidence="4" id="KW-1185">Reference proteome</keyword>
<reference evidence="3" key="1">
    <citation type="journal article" date="2017" name="Nature">
        <title>The genome of Chenopodium quinoa.</title>
        <authorList>
            <person name="Jarvis D.E."/>
            <person name="Ho Y.S."/>
            <person name="Lightfoot D.J."/>
            <person name="Schmoeckel S.M."/>
            <person name="Li B."/>
            <person name="Borm T.J.A."/>
            <person name="Ohyanagi H."/>
            <person name="Mineta K."/>
            <person name="Michell C.T."/>
            <person name="Saber N."/>
            <person name="Kharbatia N.M."/>
            <person name="Rupper R.R."/>
            <person name="Sharp A.R."/>
            <person name="Dally N."/>
            <person name="Boughton B.A."/>
            <person name="Woo Y.H."/>
            <person name="Gao G."/>
            <person name="Schijlen E.G.W.M."/>
            <person name="Guo X."/>
            <person name="Momin A.A."/>
            <person name="Negrao S."/>
            <person name="Al-Babili S."/>
            <person name="Gehring C."/>
            <person name="Roessner U."/>
            <person name="Jung C."/>
            <person name="Murphy K."/>
            <person name="Arold S.T."/>
            <person name="Gojobori T."/>
            <person name="van der Linden C.G."/>
            <person name="van Loo E.N."/>
            <person name="Jellen E.N."/>
            <person name="Maughan P.J."/>
            <person name="Tester M."/>
        </authorList>
    </citation>
    <scope>NUCLEOTIDE SEQUENCE [LARGE SCALE GENOMIC DNA]</scope>
    <source>
        <strain evidence="3">cv. PI 614886</strain>
    </source>
</reference>
<dbReference type="GO" id="GO:0003677">
    <property type="term" value="F:DNA binding"/>
    <property type="evidence" value="ECO:0007669"/>
    <property type="project" value="InterPro"/>
</dbReference>
<dbReference type="Gramene" id="AUR62039161-RA">
    <property type="protein sequence ID" value="AUR62039161-RA:cds"/>
    <property type="gene ID" value="AUR62039161"/>
</dbReference>
<dbReference type="AlphaFoldDB" id="A0A803N208"/>
<reference evidence="3" key="2">
    <citation type="submission" date="2021-03" db="UniProtKB">
        <authorList>
            <consortium name="EnsemblPlants"/>
        </authorList>
    </citation>
    <scope>IDENTIFICATION</scope>
</reference>
<evidence type="ECO:0000313" key="4">
    <source>
        <dbReference type="Proteomes" id="UP000596660"/>
    </source>
</evidence>
<evidence type="ECO:0000259" key="2">
    <source>
        <dbReference type="Pfam" id="PF14372"/>
    </source>
</evidence>
<feature type="domain" description="hAT-like transposase RNase-H fold" evidence="2">
    <location>
        <begin position="78"/>
        <end position="169"/>
    </location>
</feature>
<sequence length="227" mass="26468">MESSQSKRSSAFSQEMSQPLSEKDMEELQSTLPPDKKLKAGQEYIWNRKSKRKAEYWKHYLEYVENGKLRAESNKGLGEIASMYDMLNSWEQSEDLNFQAMAIAMKKKFDKYRGNVDKMNKFIYVALLLDPHSKLVIVELALIDMHGKEKGMKLANDVKEFICTLFEEYRKMYASNIPQSTQSGDNLAMDVDNSRRVRFDDYMKNLKEKAKRMKGTSGYAISELDRF</sequence>
<dbReference type="PANTHER" id="PTHR23272:SF184">
    <property type="entry name" value="OS03G0311250 PROTEIN"/>
    <property type="match status" value="1"/>
</dbReference>
<feature type="compositionally biased region" description="Low complexity" evidence="1">
    <location>
        <begin position="1"/>
        <end position="13"/>
    </location>
</feature>
<protein>
    <recommendedName>
        <fullName evidence="2">hAT-like transposase RNase-H fold domain-containing protein</fullName>
    </recommendedName>
</protein>
<proteinExistence type="predicted"/>
<accession>A0A803N208</accession>
<evidence type="ECO:0000313" key="3">
    <source>
        <dbReference type="EnsemblPlants" id="AUR62039161-RA:cds"/>
    </source>
</evidence>
<evidence type="ECO:0000256" key="1">
    <source>
        <dbReference type="SAM" id="MobiDB-lite"/>
    </source>
</evidence>